<dbReference type="AlphaFoldDB" id="A0A6A5WZT4"/>
<reference evidence="2" key="1">
    <citation type="journal article" date="2020" name="Stud. Mycol.">
        <title>101 Dothideomycetes genomes: a test case for predicting lifestyles and emergence of pathogens.</title>
        <authorList>
            <person name="Haridas S."/>
            <person name="Albert R."/>
            <person name="Binder M."/>
            <person name="Bloem J."/>
            <person name="Labutti K."/>
            <person name="Salamov A."/>
            <person name="Andreopoulos B."/>
            <person name="Baker S."/>
            <person name="Barry K."/>
            <person name="Bills G."/>
            <person name="Bluhm B."/>
            <person name="Cannon C."/>
            <person name="Castanera R."/>
            <person name="Culley D."/>
            <person name="Daum C."/>
            <person name="Ezra D."/>
            <person name="Gonzalez J."/>
            <person name="Henrissat B."/>
            <person name="Kuo A."/>
            <person name="Liang C."/>
            <person name="Lipzen A."/>
            <person name="Lutzoni F."/>
            <person name="Magnuson J."/>
            <person name="Mondo S."/>
            <person name="Nolan M."/>
            <person name="Ohm R."/>
            <person name="Pangilinan J."/>
            <person name="Park H.-J."/>
            <person name="Ramirez L."/>
            <person name="Alfaro M."/>
            <person name="Sun H."/>
            <person name="Tritt A."/>
            <person name="Yoshinaga Y."/>
            <person name="Zwiers L.-H."/>
            <person name="Turgeon B."/>
            <person name="Goodwin S."/>
            <person name="Spatafora J."/>
            <person name="Crous P."/>
            <person name="Grigoriev I."/>
        </authorList>
    </citation>
    <scope>NUCLEOTIDE SEQUENCE</scope>
    <source>
        <strain evidence="2">CBS 123094</strain>
    </source>
</reference>
<dbReference type="Proteomes" id="UP000799779">
    <property type="component" value="Unassembled WGS sequence"/>
</dbReference>
<dbReference type="OrthoDB" id="4507347at2759"/>
<feature type="signal peptide" evidence="1">
    <location>
        <begin position="1"/>
        <end position="19"/>
    </location>
</feature>
<feature type="chain" id="PRO_5025439179" description="Lysine-specific metallo-endopeptidase domain-containing protein" evidence="1">
    <location>
        <begin position="20"/>
        <end position="343"/>
    </location>
</feature>
<accession>A0A6A5WZT4</accession>
<keyword evidence="3" id="KW-1185">Reference proteome</keyword>
<name>A0A6A5WZT4_9PLEO</name>
<evidence type="ECO:0000256" key="1">
    <source>
        <dbReference type="SAM" id="SignalP"/>
    </source>
</evidence>
<evidence type="ECO:0000313" key="3">
    <source>
        <dbReference type="Proteomes" id="UP000799779"/>
    </source>
</evidence>
<evidence type="ECO:0008006" key="4">
    <source>
        <dbReference type="Google" id="ProtNLM"/>
    </source>
</evidence>
<dbReference type="InterPro" id="IPR024079">
    <property type="entry name" value="MetalloPept_cat_dom_sf"/>
</dbReference>
<evidence type="ECO:0000313" key="2">
    <source>
        <dbReference type="EMBL" id="KAF2006484.1"/>
    </source>
</evidence>
<proteinExistence type="predicted"/>
<gene>
    <name evidence="2" type="ORF">P154DRAFT_569877</name>
</gene>
<keyword evidence="1" id="KW-0732">Signal</keyword>
<dbReference type="EMBL" id="ML977559">
    <property type="protein sequence ID" value="KAF2006484.1"/>
    <property type="molecule type" value="Genomic_DNA"/>
</dbReference>
<sequence>MRGFKSVLVAIALVPNLAATYQIDASCTKAGLEDVVRTAMGSAIEMAESAHSRLRATTWDAYTTKLVGMLFAKDGQTLGHREMSKAESIYRKNFSFYKTEKTSATLLPNDVIIYCDDSRMRRVSRYPRLYEDTVSGEVVQYDNRPCHGTFGDWIALAVTRNPGKDDMIGNINGPRNLPTQIQLCEWFVDWIKRKEIKTTKDLALKSRVASGFIKGSDKNRIFAQIDAESLLDKVLLHEMTHGWIAYNWVWTALGDTETTYGVVDVPSTGKFGLIPILGRLPSYGWKLCRSLAQNGQAVVGQTNANYGAPDNNADTLALFASGMYNSKSSVSSLVKLDRTQKEA</sequence>
<dbReference type="Gene3D" id="3.40.390.10">
    <property type="entry name" value="Collagenase (Catalytic Domain)"/>
    <property type="match status" value="1"/>
</dbReference>
<dbReference type="GO" id="GO:0008237">
    <property type="term" value="F:metallopeptidase activity"/>
    <property type="evidence" value="ECO:0007669"/>
    <property type="project" value="InterPro"/>
</dbReference>
<protein>
    <recommendedName>
        <fullName evidence="4">Lysine-specific metallo-endopeptidase domain-containing protein</fullName>
    </recommendedName>
</protein>
<organism evidence="2 3">
    <name type="scientific">Amniculicola lignicola CBS 123094</name>
    <dbReference type="NCBI Taxonomy" id="1392246"/>
    <lineage>
        <taxon>Eukaryota</taxon>
        <taxon>Fungi</taxon>
        <taxon>Dikarya</taxon>
        <taxon>Ascomycota</taxon>
        <taxon>Pezizomycotina</taxon>
        <taxon>Dothideomycetes</taxon>
        <taxon>Pleosporomycetidae</taxon>
        <taxon>Pleosporales</taxon>
        <taxon>Amniculicolaceae</taxon>
        <taxon>Amniculicola</taxon>
    </lineage>
</organism>